<name>A0AAE0HYM5_9PEZI</name>
<dbReference type="GO" id="GO:0031011">
    <property type="term" value="C:Ino80 complex"/>
    <property type="evidence" value="ECO:0007669"/>
    <property type="project" value="InterPro"/>
</dbReference>
<dbReference type="PANTHER" id="PTHR21561">
    <property type="entry name" value="INO80 COMPLEX SUBUNIT B"/>
    <property type="match status" value="1"/>
</dbReference>
<evidence type="ECO:0000313" key="4">
    <source>
        <dbReference type="EMBL" id="KAK3314922.1"/>
    </source>
</evidence>
<evidence type="ECO:0000259" key="3">
    <source>
        <dbReference type="SMART" id="SM01406"/>
    </source>
</evidence>
<dbReference type="GO" id="GO:0006338">
    <property type="term" value="P:chromatin remodeling"/>
    <property type="evidence" value="ECO:0007669"/>
    <property type="project" value="InterPro"/>
</dbReference>
<dbReference type="PANTHER" id="PTHR21561:SF12">
    <property type="entry name" value="INO80 COMPLEX SUBUNIT B"/>
    <property type="match status" value="1"/>
</dbReference>
<feature type="compositionally biased region" description="Acidic residues" evidence="2">
    <location>
        <begin position="115"/>
        <end position="136"/>
    </location>
</feature>
<reference evidence="4" key="2">
    <citation type="submission" date="2023-06" db="EMBL/GenBank/DDBJ databases">
        <authorList>
            <consortium name="Lawrence Berkeley National Laboratory"/>
            <person name="Haridas S."/>
            <person name="Hensen N."/>
            <person name="Bonometti L."/>
            <person name="Westerberg I."/>
            <person name="Brannstrom I.O."/>
            <person name="Guillou S."/>
            <person name="Cros-Aarteil S."/>
            <person name="Calhoun S."/>
            <person name="Kuo A."/>
            <person name="Mondo S."/>
            <person name="Pangilinan J."/>
            <person name="Riley R."/>
            <person name="Labutti K."/>
            <person name="Andreopoulos B."/>
            <person name="Lipzen A."/>
            <person name="Chen C."/>
            <person name="Yanf M."/>
            <person name="Daum C."/>
            <person name="Ng V."/>
            <person name="Clum A."/>
            <person name="Steindorff A."/>
            <person name="Ohm R."/>
            <person name="Martin F."/>
            <person name="Silar P."/>
            <person name="Natvig D."/>
            <person name="Lalanne C."/>
            <person name="Gautier V."/>
            <person name="Ament-Velasquez S.L."/>
            <person name="Kruys A."/>
            <person name="Hutchinson M.I."/>
            <person name="Powell A.J."/>
            <person name="Barry K."/>
            <person name="Miller A.N."/>
            <person name="Grigoriev I.V."/>
            <person name="Debuchy R."/>
            <person name="Gladieux P."/>
            <person name="Thoren M.H."/>
            <person name="Johannesson H."/>
        </authorList>
    </citation>
    <scope>NUCLEOTIDE SEQUENCE</scope>
    <source>
        <strain evidence="4">CBS 118394</strain>
    </source>
</reference>
<dbReference type="InterPro" id="IPR029523">
    <property type="entry name" value="INO80B/Ies2"/>
</dbReference>
<evidence type="ECO:0000256" key="1">
    <source>
        <dbReference type="SAM" id="Coils"/>
    </source>
</evidence>
<feature type="compositionally biased region" description="Basic and acidic residues" evidence="2">
    <location>
        <begin position="20"/>
        <end position="29"/>
    </location>
</feature>
<reference evidence="4" key="1">
    <citation type="journal article" date="2023" name="Mol. Phylogenet. Evol.">
        <title>Genome-scale phylogeny and comparative genomics of the fungal order Sordariales.</title>
        <authorList>
            <person name="Hensen N."/>
            <person name="Bonometti L."/>
            <person name="Westerberg I."/>
            <person name="Brannstrom I.O."/>
            <person name="Guillou S."/>
            <person name="Cros-Aarteil S."/>
            <person name="Calhoun S."/>
            <person name="Haridas S."/>
            <person name="Kuo A."/>
            <person name="Mondo S."/>
            <person name="Pangilinan J."/>
            <person name="Riley R."/>
            <person name="LaButti K."/>
            <person name="Andreopoulos B."/>
            <person name="Lipzen A."/>
            <person name="Chen C."/>
            <person name="Yan M."/>
            <person name="Daum C."/>
            <person name="Ng V."/>
            <person name="Clum A."/>
            <person name="Steindorff A."/>
            <person name="Ohm R.A."/>
            <person name="Martin F."/>
            <person name="Silar P."/>
            <person name="Natvig D.O."/>
            <person name="Lalanne C."/>
            <person name="Gautier V."/>
            <person name="Ament-Velasquez S.L."/>
            <person name="Kruys A."/>
            <person name="Hutchinson M.I."/>
            <person name="Powell A.J."/>
            <person name="Barry K."/>
            <person name="Miller A.N."/>
            <person name="Grigoriev I.V."/>
            <person name="Debuchy R."/>
            <person name="Gladieux P."/>
            <person name="Hiltunen Thoren M."/>
            <person name="Johannesson H."/>
        </authorList>
    </citation>
    <scope>NUCLEOTIDE SEQUENCE</scope>
    <source>
        <strain evidence="4">CBS 118394</strain>
    </source>
</reference>
<evidence type="ECO:0000313" key="5">
    <source>
        <dbReference type="Proteomes" id="UP001283341"/>
    </source>
</evidence>
<feature type="coiled-coil region" evidence="1">
    <location>
        <begin position="358"/>
        <end position="386"/>
    </location>
</feature>
<feature type="domain" description="INO80 complex subunit B-like conserved region" evidence="3">
    <location>
        <begin position="360"/>
        <end position="440"/>
    </location>
</feature>
<proteinExistence type="predicted"/>
<sequence length="465" mass="50550">MSSRPRRSAAQRATEAITDMADRDNERVMSSRSRRSGGAIASVSRGPPSSPASSVADSNQHVHLMVKVPPSKLRQATNGNSKRSSAGSSVAVGSSRRGAAGTRTRGGKKSYIVESDSDEEDEEEEEEEEEVEELAEIEVGNRAGLVDVDDEEEEEEEEEEDEEMAELGEEDAEGEVDDEMDVDAEGEDDDENADADGDIDMDILPPPVAPPAIKISKPTRGVAQPVKRHANAVAKAAAATKEIVNDDDDDDDELSELESDPEEANEAVRVAPSGEEEAEGEDDDADVDAEGEEIEVADEDAEGEDDEEELDSDDETGSRAETPDLTKLTARQRAKIGGATHEYMKLSDEVQAKKVFTAEELSMRRAEMARRRRNLSEKRNEEVKMETINKLLKKQAPKTNRRNALLAGDETPDEMNRADPLFVRWISSKDGNRIAVPDEMLIGPSGRLFGARGTGSGGKLVQEVS</sequence>
<feature type="region of interest" description="Disordered" evidence="2">
    <location>
        <begin position="394"/>
        <end position="413"/>
    </location>
</feature>
<evidence type="ECO:0000256" key="2">
    <source>
        <dbReference type="SAM" id="MobiDB-lite"/>
    </source>
</evidence>
<dbReference type="Pfam" id="PF04795">
    <property type="entry name" value="PAPA-1"/>
    <property type="match status" value="1"/>
</dbReference>
<dbReference type="EMBL" id="JAUEDM010000006">
    <property type="protein sequence ID" value="KAK3314922.1"/>
    <property type="molecule type" value="Genomic_DNA"/>
</dbReference>
<comment type="caution">
    <text evidence="4">The sequence shown here is derived from an EMBL/GenBank/DDBJ whole genome shotgun (WGS) entry which is preliminary data.</text>
</comment>
<feature type="compositionally biased region" description="Low complexity" evidence="2">
    <location>
        <begin position="78"/>
        <end position="103"/>
    </location>
</feature>
<feature type="region of interest" description="Disordered" evidence="2">
    <location>
        <begin position="1"/>
        <end position="331"/>
    </location>
</feature>
<feature type="compositionally biased region" description="Acidic residues" evidence="2">
    <location>
        <begin position="274"/>
        <end position="315"/>
    </location>
</feature>
<feature type="compositionally biased region" description="Low complexity" evidence="2">
    <location>
        <begin position="30"/>
        <end position="58"/>
    </location>
</feature>
<keyword evidence="1" id="KW-0175">Coiled coil</keyword>
<feature type="compositionally biased region" description="Acidic residues" evidence="2">
    <location>
        <begin position="245"/>
        <end position="265"/>
    </location>
</feature>
<feature type="region of interest" description="Disordered" evidence="2">
    <location>
        <begin position="446"/>
        <end position="465"/>
    </location>
</feature>
<dbReference type="AlphaFoldDB" id="A0AAE0HYM5"/>
<protein>
    <submittedName>
        <fullName evidence="4">PAPA-1-like conserved region-domain-containing protein</fullName>
    </submittedName>
</protein>
<dbReference type="InterPro" id="IPR006880">
    <property type="entry name" value="INO80B_C"/>
</dbReference>
<feature type="compositionally biased region" description="Acidic residues" evidence="2">
    <location>
        <begin position="147"/>
        <end position="201"/>
    </location>
</feature>
<organism evidence="4 5">
    <name type="scientific">Apodospora peruviana</name>
    <dbReference type="NCBI Taxonomy" id="516989"/>
    <lineage>
        <taxon>Eukaryota</taxon>
        <taxon>Fungi</taxon>
        <taxon>Dikarya</taxon>
        <taxon>Ascomycota</taxon>
        <taxon>Pezizomycotina</taxon>
        <taxon>Sordariomycetes</taxon>
        <taxon>Sordariomycetidae</taxon>
        <taxon>Sordariales</taxon>
        <taxon>Lasiosphaeriaceae</taxon>
        <taxon>Apodospora</taxon>
    </lineage>
</organism>
<dbReference type="SMART" id="SM01406">
    <property type="entry name" value="PAPA-1"/>
    <property type="match status" value="1"/>
</dbReference>
<accession>A0AAE0HYM5</accession>
<gene>
    <name evidence="4" type="ORF">B0H66DRAFT_535817</name>
</gene>
<keyword evidence="5" id="KW-1185">Reference proteome</keyword>
<dbReference type="Proteomes" id="UP001283341">
    <property type="component" value="Unassembled WGS sequence"/>
</dbReference>